<comment type="caution">
    <text evidence="10">The sequence shown here is derived from an EMBL/GenBank/DDBJ whole genome shotgun (WGS) entry which is preliminary data.</text>
</comment>
<dbReference type="Gene3D" id="3.30.300.210">
    <property type="entry name" value="Nutrient germinant receptor protein C, domain 3"/>
    <property type="match status" value="1"/>
</dbReference>
<dbReference type="EMBL" id="BRLB01000024">
    <property type="protein sequence ID" value="GKX31977.1"/>
    <property type="molecule type" value="Genomic_DNA"/>
</dbReference>
<keyword evidence="6" id="KW-0564">Palmitate</keyword>
<evidence type="ECO:0000313" key="11">
    <source>
        <dbReference type="Proteomes" id="UP001144256"/>
    </source>
</evidence>
<dbReference type="InterPro" id="IPR008844">
    <property type="entry name" value="Spore_GerAC-like"/>
</dbReference>
<sequence>MMKKSRFVLVYIITCIILVGCWDYREIEEVEIVLGLAIDSHIIPSDEVDQLSQSQYLVTYEIVDIESEEGQLKSRVLQDDGNTLFRAIRKIIEKNGKQTYLAHNQILIISQELALNGITEILDYTMRDGEYRPDVHILITDGCEAQEMFSDESTDVASMRLNDSFRNQKGIGTFESTTVWNVIDKLTKKGLEPAIPLIRLDESHDDGKLQHTIGGTAVFKGSKMVGKLTEDETLYYLFIDDEIKNQPLSMEYFFEETLGHISLEILFNETKITPIVDGDEITMKIDVNCNVAINEMSNYLDILNEQDRKDVEDYAKKTIEEGIQELITHVQKDYKSDIFGFGDLLKRKNNKEWKKVKENWDDIFPSVSVETNVDVYIERSALSSKSIEIDKY</sequence>
<accession>A0A9W5YED4</accession>
<evidence type="ECO:0000256" key="2">
    <source>
        <dbReference type="ARBA" id="ARBA00007886"/>
    </source>
</evidence>
<dbReference type="Proteomes" id="UP001144256">
    <property type="component" value="Unassembled WGS sequence"/>
</dbReference>
<proteinExistence type="inferred from homology"/>
<dbReference type="GO" id="GO:0009847">
    <property type="term" value="P:spore germination"/>
    <property type="evidence" value="ECO:0007669"/>
    <property type="project" value="InterPro"/>
</dbReference>
<evidence type="ECO:0000256" key="3">
    <source>
        <dbReference type="ARBA" id="ARBA00022544"/>
    </source>
</evidence>
<dbReference type="PANTHER" id="PTHR35789:SF1">
    <property type="entry name" value="SPORE GERMINATION PROTEIN B3"/>
    <property type="match status" value="1"/>
</dbReference>
<evidence type="ECO:0000256" key="7">
    <source>
        <dbReference type="ARBA" id="ARBA00023288"/>
    </source>
</evidence>
<dbReference type="GO" id="GO:0016020">
    <property type="term" value="C:membrane"/>
    <property type="evidence" value="ECO:0007669"/>
    <property type="project" value="UniProtKB-SubCell"/>
</dbReference>
<gene>
    <name evidence="10" type="ORF">SH1V18_44570</name>
</gene>
<evidence type="ECO:0000256" key="5">
    <source>
        <dbReference type="ARBA" id="ARBA00023136"/>
    </source>
</evidence>
<feature type="domain" description="Spore germination protein N-terminal" evidence="9">
    <location>
        <begin position="23"/>
        <end position="199"/>
    </location>
</feature>
<dbReference type="InterPro" id="IPR046953">
    <property type="entry name" value="Spore_GerAC-like_C"/>
</dbReference>
<dbReference type="InterPro" id="IPR057336">
    <property type="entry name" value="GerAC_N"/>
</dbReference>
<dbReference type="Pfam" id="PF25198">
    <property type="entry name" value="Spore_GerAC_N"/>
    <property type="match status" value="1"/>
</dbReference>
<dbReference type="PANTHER" id="PTHR35789">
    <property type="entry name" value="SPORE GERMINATION PROTEIN B3"/>
    <property type="match status" value="1"/>
</dbReference>
<keyword evidence="5" id="KW-0472">Membrane</keyword>
<dbReference type="PROSITE" id="PS51257">
    <property type="entry name" value="PROKAR_LIPOPROTEIN"/>
    <property type="match status" value="1"/>
</dbReference>
<keyword evidence="7" id="KW-0449">Lipoprotein</keyword>
<organism evidence="10 11">
    <name type="scientific">Vallitalea longa</name>
    <dbReference type="NCBI Taxonomy" id="2936439"/>
    <lineage>
        <taxon>Bacteria</taxon>
        <taxon>Bacillati</taxon>
        <taxon>Bacillota</taxon>
        <taxon>Clostridia</taxon>
        <taxon>Lachnospirales</taxon>
        <taxon>Vallitaleaceae</taxon>
        <taxon>Vallitalea</taxon>
    </lineage>
</organism>
<keyword evidence="3" id="KW-0309">Germination</keyword>
<reference evidence="10" key="1">
    <citation type="submission" date="2022-06" db="EMBL/GenBank/DDBJ databases">
        <title>Vallitalea longa sp. nov., an anaerobic bacterium isolated from marine sediment.</title>
        <authorList>
            <person name="Hirano S."/>
            <person name="Terahara T."/>
            <person name="Mori K."/>
            <person name="Hamada M."/>
            <person name="Matsumoto R."/>
            <person name="Kobayashi T."/>
        </authorList>
    </citation>
    <scope>NUCLEOTIDE SEQUENCE</scope>
    <source>
        <strain evidence="10">SH18-1</strain>
    </source>
</reference>
<evidence type="ECO:0000256" key="4">
    <source>
        <dbReference type="ARBA" id="ARBA00022729"/>
    </source>
</evidence>
<comment type="similarity">
    <text evidence="2">Belongs to the GerABKC lipoprotein family.</text>
</comment>
<evidence type="ECO:0000259" key="8">
    <source>
        <dbReference type="Pfam" id="PF05504"/>
    </source>
</evidence>
<evidence type="ECO:0000259" key="9">
    <source>
        <dbReference type="Pfam" id="PF25198"/>
    </source>
</evidence>
<keyword evidence="11" id="KW-1185">Reference proteome</keyword>
<feature type="domain" description="Spore germination GerAC-like C-terminal" evidence="8">
    <location>
        <begin position="215"/>
        <end position="380"/>
    </location>
</feature>
<dbReference type="NCBIfam" id="TIGR02887">
    <property type="entry name" value="spore_ger_x_C"/>
    <property type="match status" value="1"/>
</dbReference>
<dbReference type="InterPro" id="IPR038501">
    <property type="entry name" value="Spore_GerAC_C_sf"/>
</dbReference>
<keyword evidence="4" id="KW-0732">Signal</keyword>
<protein>
    <submittedName>
        <fullName evidence="10">Uncharacterized protein</fullName>
    </submittedName>
</protein>
<evidence type="ECO:0000256" key="6">
    <source>
        <dbReference type="ARBA" id="ARBA00023139"/>
    </source>
</evidence>
<comment type="subcellular location">
    <subcellularLocation>
        <location evidence="1">Membrane</location>
        <topology evidence="1">Lipid-anchor</topology>
    </subcellularLocation>
</comment>
<evidence type="ECO:0000313" key="10">
    <source>
        <dbReference type="EMBL" id="GKX31977.1"/>
    </source>
</evidence>
<dbReference type="Pfam" id="PF05504">
    <property type="entry name" value="Spore_GerAC"/>
    <property type="match status" value="1"/>
</dbReference>
<name>A0A9W5YED4_9FIRM</name>
<evidence type="ECO:0000256" key="1">
    <source>
        <dbReference type="ARBA" id="ARBA00004635"/>
    </source>
</evidence>
<dbReference type="AlphaFoldDB" id="A0A9W5YED4"/>